<dbReference type="PANTHER" id="PTHR46743:SF2">
    <property type="entry name" value="TEICHOIC ACIDS EXPORT ATP-BINDING PROTEIN TAGH"/>
    <property type="match status" value="1"/>
</dbReference>
<evidence type="ECO:0000256" key="2">
    <source>
        <dbReference type="ARBA" id="ARBA00022840"/>
    </source>
</evidence>
<dbReference type="AlphaFoldDB" id="A0A182D5Y3"/>
<name>A0A182D5Y3_BLAVI</name>
<protein>
    <submittedName>
        <fullName evidence="4">Polysaccharide ABC transporter</fullName>
    </submittedName>
</protein>
<dbReference type="InterPro" id="IPR003439">
    <property type="entry name" value="ABC_transporter-like_ATP-bd"/>
</dbReference>
<dbReference type="GO" id="GO:0016887">
    <property type="term" value="F:ATP hydrolysis activity"/>
    <property type="evidence" value="ECO:0007669"/>
    <property type="project" value="InterPro"/>
</dbReference>
<dbReference type="OrthoDB" id="9778870at2"/>
<keyword evidence="1" id="KW-0547">Nucleotide-binding</keyword>
<dbReference type="SMART" id="SM00382">
    <property type="entry name" value="AAA"/>
    <property type="match status" value="1"/>
</dbReference>
<feature type="domain" description="ABC transporter" evidence="3">
    <location>
        <begin position="44"/>
        <end position="265"/>
    </location>
</feature>
<dbReference type="GO" id="GO:0005524">
    <property type="term" value="F:ATP binding"/>
    <property type="evidence" value="ECO:0007669"/>
    <property type="project" value="UniProtKB-KW"/>
</dbReference>
<dbReference type="Gene3D" id="3.40.50.300">
    <property type="entry name" value="P-loop containing nucleotide triphosphate hydrolases"/>
    <property type="match status" value="1"/>
</dbReference>
<gene>
    <name evidence="4" type="ORF">BV133_2764</name>
</gene>
<sequence>MTVAPVISVRDLSKEFKLARQGGRSGIGSRGVALETMLRELFPLRSHRSSTPTTDTVLRAVDGVSFDVERGEVLGIIGRNGAGKSTLLKILGQVLRPTAGHVEVRGRVVPLLELGVGFAPDLSASENIQFFAHSLKVPRSQIEALEDDILRKADLLEFRDVPLEDCPSGSFIQLVFAAMLTFPTEVLLADEVLAVGDAAFRQRCEQRIAEIAAAGGAVLLVSHDMGVIRRCCSRLLWLDQGRIRLSGDPDTVIGAYRSELLSVSAESEIEGEICEIKDVRLLNADCGEVGAFQMSESGFIEALIQARCACSFDVVLKLLQADVHVLTDRHGPVTLAAGQSVRVRAAIPADLLNEGQYDARCVLADLSGSDRSAVAGEATLARAEIVVRVFNSSPELSVWADWRWGRPGLISPRAGWNVERIRSRSE</sequence>
<accession>A0A182D5Y3</accession>
<organism evidence="4">
    <name type="scientific">Blastochloris viridis</name>
    <name type="common">Rhodopseudomonas viridis</name>
    <dbReference type="NCBI Taxonomy" id="1079"/>
    <lineage>
        <taxon>Bacteria</taxon>
        <taxon>Pseudomonadati</taxon>
        <taxon>Pseudomonadota</taxon>
        <taxon>Alphaproteobacteria</taxon>
        <taxon>Hyphomicrobiales</taxon>
        <taxon>Blastochloridaceae</taxon>
        <taxon>Blastochloris</taxon>
    </lineage>
</organism>
<dbReference type="RefSeq" id="WP_055037469.1">
    <property type="nucleotide sequence ID" value="NZ_AP014854.2"/>
</dbReference>
<evidence type="ECO:0000313" key="4">
    <source>
        <dbReference type="EMBL" id="BAS00358.1"/>
    </source>
</evidence>
<dbReference type="Pfam" id="PF00005">
    <property type="entry name" value="ABC_tran"/>
    <property type="match status" value="1"/>
</dbReference>
<dbReference type="InterPro" id="IPR050683">
    <property type="entry name" value="Bact_Polysacc_Export_ATP-bd"/>
</dbReference>
<dbReference type="PROSITE" id="PS50893">
    <property type="entry name" value="ABC_TRANSPORTER_2"/>
    <property type="match status" value="1"/>
</dbReference>
<evidence type="ECO:0000256" key="1">
    <source>
        <dbReference type="ARBA" id="ARBA00022741"/>
    </source>
</evidence>
<dbReference type="InterPro" id="IPR027417">
    <property type="entry name" value="P-loop_NTPase"/>
</dbReference>
<dbReference type="InterPro" id="IPR003593">
    <property type="entry name" value="AAA+_ATPase"/>
</dbReference>
<evidence type="ECO:0000259" key="3">
    <source>
        <dbReference type="PROSITE" id="PS50893"/>
    </source>
</evidence>
<dbReference type="KEGG" id="bvr:BVIR_1977"/>
<dbReference type="EMBL" id="AP014854">
    <property type="protein sequence ID" value="BAS00358.1"/>
    <property type="molecule type" value="Genomic_DNA"/>
</dbReference>
<dbReference type="SUPFAM" id="SSF52540">
    <property type="entry name" value="P-loop containing nucleoside triphosphate hydrolases"/>
    <property type="match status" value="1"/>
</dbReference>
<keyword evidence="2" id="KW-0067">ATP-binding</keyword>
<proteinExistence type="predicted"/>
<reference evidence="4" key="1">
    <citation type="journal article" date="2015" name="Genome Announc.">
        <title>Complete Genome Sequence of the Bacteriochlorophyll b-Producing Photosynthetic Bacterium Blastochloris viridis.</title>
        <authorList>
            <person name="Tsukatani Y."/>
            <person name="Hirose Y."/>
            <person name="Harada J."/>
            <person name="Misawa N."/>
            <person name="Mori K."/>
            <person name="Inoue K."/>
            <person name="Tamiaki H."/>
        </authorList>
    </citation>
    <scope>NUCLEOTIDE SEQUENCE [LARGE SCALE GENOMIC DNA]</scope>
    <source>
        <strain evidence="4">DSM 133</strain>
    </source>
</reference>
<dbReference type="PANTHER" id="PTHR46743">
    <property type="entry name" value="TEICHOIC ACIDS EXPORT ATP-BINDING PROTEIN TAGH"/>
    <property type="match status" value="1"/>
</dbReference>